<reference evidence="1 2" key="1">
    <citation type="submission" date="2019-11" db="EMBL/GenBank/DDBJ databases">
        <title>Characterization of a novel member of the family Ackermannviridae.</title>
        <authorList>
            <person name="Maina A.N."/>
            <person name="Mwaura F.B."/>
            <person name="Jumba M."/>
        </authorList>
    </citation>
    <scope>NUCLEOTIDE SEQUENCE [LARGE SCALE GENOMIC DNA]</scope>
</reference>
<accession>A0A6B9J939</accession>
<gene>
    <name evidence="1" type="ORF">Kuja_0620</name>
</gene>
<proteinExistence type="predicted"/>
<organism evidence="1 2">
    <name type="scientific">Vibrio phage vB_VchM_Kuja</name>
    <dbReference type="NCBI Taxonomy" id="2686437"/>
    <lineage>
        <taxon>Viruses</taxon>
        <taxon>Duplodnaviria</taxon>
        <taxon>Heunggongvirae</taxon>
        <taxon>Uroviricota</taxon>
        <taxon>Caudoviricetes</taxon>
        <taxon>Pantevenvirales</taxon>
        <taxon>Ackermannviridae</taxon>
        <taxon>Kujavirus</taxon>
        <taxon>Kujavirus kuja</taxon>
    </lineage>
</organism>
<keyword evidence="2" id="KW-1185">Reference proteome</keyword>
<dbReference type="EMBL" id="MN718199">
    <property type="protein sequence ID" value="QGZ16053.1"/>
    <property type="molecule type" value="Genomic_DNA"/>
</dbReference>
<evidence type="ECO:0000313" key="2">
    <source>
        <dbReference type="Proteomes" id="UP000433471"/>
    </source>
</evidence>
<dbReference type="Proteomes" id="UP000433471">
    <property type="component" value="Segment"/>
</dbReference>
<sequence>MDYTRIILPMFDFLSKFVDEHSLSRRFITREVERQFKEIVADLNRPKITDSFEFKFSNKIYVRITLPQGLERNEYDAIIREVAHKQLQKLPPSISEKINYGYTLVSYQLKLSKLEGNKQKPFVGVRWL</sequence>
<protein>
    <submittedName>
        <fullName evidence="1">Uncharacterized protein</fullName>
    </submittedName>
</protein>
<name>A0A6B9J939_9CAUD</name>
<evidence type="ECO:0000313" key="1">
    <source>
        <dbReference type="EMBL" id="QGZ16053.1"/>
    </source>
</evidence>